<keyword evidence="2" id="KW-1185">Reference proteome</keyword>
<dbReference type="Gene3D" id="3.40.50.1820">
    <property type="entry name" value="alpha/beta hydrolase"/>
    <property type="match status" value="1"/>
</dbReference>
<accession>A0A6A5TAD6</accession>
<dbReference type="AlphaFoldDB" id="A0A6A5TAD6"/>
<sequence>MGVLEFLCDRRFHQNFVLPPNPVTDRHKPYRVSYADFGDPNSSAVVLFCGALFGTRFSYSPLDQLAKTHHVRIIHPDRPGIGGSDAVELGKRVQVWLEMVPQLLAHLNITHVSLASHSGGDIYLMNTLLLYPHFLHPEHPYVCFFAPFVHPEHSRLAHLRATELLPAPLIGKFAALAGFIVGNVIPAVGVSGALVHSAKTFILAPNPPAAIPLDPVSSEGHQDLDLDDPCVVNELRKLITTFLFAESTDGISADAQLFLKRSVSWCSPSIVWGDLDYAVQLLATIVTEDDRLVGNRVIVDCFHAETDHLVGGKGQKWFDECWVPSQSYEYRSTIVKGTDHDFLMDAAFGASEIWLQRVRETATR</sequence>
<dbReference type="EMBL" id="ML975997">
    <property type="protein sequence ID" value="KAF1947716.1"/>
    <property type="molecule type" value="Genomic_DNA"/>
</dbReference>
<proteinExistence type="predicted"/>
<reference evidence="1" key="1">
    <citation type="journal article" date="2020" name="Stud. Mycol.">
        <title>101 Dothideomycetes genomes: a test case for predicting lifestyles and emergence of pathogens.</title>
        <authorList>
            <person name="Haridas S."/>
            <person name="Albert R."/>
            <person name="Binder M."/>
            <person name="Bloem J."/>
            <person name="Labutti K."/>
            <person name="Salamov A."/>
            <person name="Andreopoulos B."/>
            <person name="Baker S."/>
            <person name="Barry K."/>
            <person name="Bills G."/>
            <person name="Bluhm B."/>
            <person name="Cannon C."/>
            <person name="Castanera R."/>
            <person name="Culley D."/>
            <person name="Daum C."/>
            <person name="Ezra D."/>
            <person name="Gonzalez J."/>
            <person name="Henrissat B."/>
            <person name="Kuo A."/>
            <person name="Liang C."/>
            <person name="Lipzen A."/>
            <person name="Lutzoni F."/>
            <person name="Magnuson J."/>
            <person name="Mondo S."/>
            <person name="Nolan M."/>
            <person name="Ohm R."/>
            <person name="Pangilinan J."/>
            <person name="Park H.-J."/>
            <person name="Ramirez L."/>
            <person name="Alfaro M."/>
            <person name="Sun H."/>
            <person name="Tritt A."/>
            <person name="Yoshinaga Y."/>
            <person name="Zwiers L.-H."/>
            <person name="Turgeon B."/>
            <person name="Goodwin S."/>
            <person name="Spatafora J."/>
            <person name="Crous P."/>
            <person name="Grigoriev I."/>
        </authorList>
    </citation>
    <scope>NUCLEOTIDE SEQUENCE</scope>
    <source>
        <strain evidence="1">CBS 161.51</strain>
    </source>
</reference>
<name>A0A6A5TAD6_9PLEO</name>
<evidence type="ECO:0008006" key="3">
    <source>
        <dbReference type="Google" id="ProtNLM"/>
    </source>
</evidence>
<protein>
    <recommendedName>
        <fullName evidence="3">Alpha/beta-hydrolase</fullName>
    </recommendedName>
</protein>
<dbReference type="OrthoDB" id="294702at2759"/>
<evidence type="ECO:0000313" key="1">
    <source>
        <dbReference type="EMBL" id="KAF1947716.1"/>
    </source>
</evidence>
<dbReference type="Proteomes" id="UP000800038">
    <property type="component" value="Unassembled WGS sequence"/>
</dbReference>
<organism evidence="1 2">
    <name type="scientific">Clathrospora elynae</name>
    <dbReference type="NCBI Taxonomy" id="706981"/>
    <lineage>
        <taxon>Eukaryota</taxon>
        <taxon>Fungi</taxon>
        <taxon>Dikarya</taxon>
        <taxon>Ascomycota</taxon>
        <taxon>Pezizomycotina</taxon>
        <taxon>Dothideomycetes</taxon>
        <taxon>Pleosporomycetidae</taxon>
        <taxon>Pleosporales</taxon>
        <taxon>Diademaceae</taxon>
        <taxon>Clathrospora</taxon>
    </lineage>
</organism>
<dbReference type="SUPFAM" id="SSF53474">
    <property type="entry name" value="alpha/beta-Hydrolases"/>
    <property type="match status" value="1"/>
</dbReference>
<gene>
    <name evidence="1" type="ORF">EJ02DRAFT_390863</name>
</gene>
<evidence type="ECO:0000313" key="2">
    <source>
        <dbReference type="Proteomes" id="UP000800038"/>
    </source>
</evidence>
<dbReference type="InterPro" id="IPR029058">
    <property type="entry name" value="AB_hydrolase_fold"/>
</dbReference>